<keyword evidence="2" id="KW-0805">Transcription regulation</keyword>
<dbReference type="InterPro" id="IPR006447">
    <property type="entry name" value="Myb_dom_plants"/>
</dbReference>
<comment type="subcellular location">
    <subcellularLocation>
        <location evidence="1">Nucleus</location>
    </subcellularLocation>
</comment>
<comment type="caution">
    <text evidence="7">The sequence shown here is derived from an EMBL/GenBank/DDBJ whole genome shotgun (WGS) entry which is preliminary data.</text>
</comment>
<feature type="compositionally biased region" description="Basic and acidic residues" evidence="6">
    <location>
        <begin position="28"/>
        <end position="41"/>
    </location>
</feature>
<dbReference type="EMBL" id="CAKOAT010565154">
    <property type="protein sequence ID" value="CAH8382828.1"/>
    <property type="molecule type" value="Genomic_DNA"/>
</dbReference>
<gene>
    <name evidence="7" type="ORF">ERUC_LOCUS35311</name>
</gene>
<evidence type="ECO:0000256" key="6">
    <source>
        <dbReference type="SAM" id="MobiDB-lite"/>
    </source>
</evidence>
<accession>A0ABC8LH86</accession>
<evidence type="ECO:0000256" key="3">
    <source>
        <dbReference type="ARBA" id="ARBA00023125"/>
    </source>
</evidence>
<dbReference type="NCBIfam" id="TIGR01557">
    <property type="entry name" value="myb_SHAQKYF"/>
    <property type="match status" value="1"/>
</dbReference>
<dbReference type="SUPFAM" id="SSF46689">
    <property type="entry name" value="Homeodomain-like"/>
    <property type="match status" value="1"/>
</dbReference>
<dbReference type="GO" id="GO:0005634">
    <property type="term" value="C:nucleus"/>
    <property type="evidence" value="ECO:0007669"/>
    <property type="project" value="UniProtKB-SubCell"/>
</dbReference>
<proteinExistence type="predicted"/>
<name>A0ABC8LH86_ERUVS</name>
<evidence type="ECO:0008006" key="9">
    <source>
        <dbReference type="Google" id="ProtNLM"/>
    </source>
</evidence>
<evidence type="ECO:0000256" key="1">
    <source>
        <dbReference type="ARBA" id="ARBA00004123"/>
    </source>
</evidence>
<dbReference type="PANTHER" id="PTHR31312">
    <property type="entry name" value="TRANSCRIPTION ACTIVATOR GLK1"/>
    <property type="match status" value="1"/>
</dbReference>
<keyword evidence="5" id="KW-0539">Nucleus</keyword>
<organism evidence="7 8">
    <name type="scientific">Eruca vesicaria subsp. sativa</name>
    <name type="common">Garden rocket</name>
    <name type="synonym">Eruca sativa</name>
    <dbReference type="NCBI Taxonomy" id="29727"/>
    <lineage>
        <taxon>Eukaryota</taxon>
        <taxon>Viridiplantae</taxon>
        <taxon>Streptophyta</taxon>
        <taxon>Embryophyta</taxon>
        <taxon>Tracheophyta</taxon>
        <taxon>Spermatophyta</taxon>
        <taxon>Magnoliopsida</taxon>
        <taxon>eudicotyledons</taxon>
        <taxon>Gunneridae</taxon>
        <taxon>Pentapetalae</taxon>
        <taxon>rosids</taxon>
        <taxon>malvids</taxon>
        <taxon>Brassicales</taxon>
        <taxon>Brassicaceae</taxon>
        <taxon>Brassiceae</taxon>
        <taxon>Eruca</taxon>
    </lineage>
</organism>
<feature type="region of interest" description="Disordered" evidence="6">
    <location>
        <begin position="1"/>
        <end position="58"/>
    </location>
</feature>
<dbReference type="PANTHER" id="PTHR31312:SF4">
    <property type="entry name" value="TWO-COMPONENT RESPONSE REGULATOR-LIKE APRR2"/>
    <property type="match status" value="1"/>
</dbReference>
<dbReference type="GO" id="GO:0003677">
    <property type="term" value="F:DNA binding"/>
    <property type="evidence" value="ECO:0007669"/>
    <property type="project" value="UniProtKB-KW"/>
</dbReference>
<dbReference type="AlphaFoldDB" id="A0ABC8LH86"/>
<evidence type="ECO:0000313" key="8">
    <source>
        <dbReference type="Proteomes" id="UP001642260"/>
    </source>
</evidence>
<feature type="region of interest" description="Disordered" evidence="6">
    <location>
        <begin position="218"/>
        <end position="260"/>
    </location>
</feature>
<dbReference type="Proteomes" id="UP001642260">
    <property type="component" value="Unassembled WGS sequence"/>
</dbReference>
<dbReference type="InterPro" id="IPR044825">
    <property type="entry name" value="GLK1/2-like"/>
</dbReference>
<sequence>MNNENKQEMLPSGAPCFIKPNDLNTENDLSHKITDGSKKIQETTTSSDPCDGGGSSSQATKKYKLKWTQALEDQFEKAIEFIGIHKVTPKQILNFMNLKFLTKAHIASKLQKYRKNLNAKEESMKRERIAMYPEFSSTGGYINPQHSYNYNTSLDNKNPFMVQPGYGLGQSSSMMNNNAGLHVSPNYMNSRPGYNLSQSGCNMFPGRGNLAFQNGILRSIPGTSQDPSSGQYGTTSIPGTSQDPSSGTTDSSNYAGVRRDEYGNLVGPGGVLRVNGRDNGSFSGIRVHGAGSGSLQGLSIHGNGHGYLGGIRVPGTGHGSLGGMKIHGNDNGVRVHDTSNGYGSFGGVQVHGTGNSNGSLDGIIGHGSSNSSDSLSGIRVHGTDTSYVDGINFHGTSNHNDSLGVNYGTNWNFNNNNVSKHGSSTPMFPSTLPSFLDSKDQSQNNLVAQIGGVVPALDNPNFFNDHQYNINEAFPNTNNSQFHQDQQHQGNLTGVNFEAHTAYPLEDISSWSFSDGTNNEKILNSPTANPEMYCHPTQDMNITNQGNNHEDILNSGDANPEMYYNPTQDMTITNQDYAVEDMLNSLLDPDSIEKALPVSLT</sequence>
<evidence type="ECO:0000256" key="4">
    <source>
        <dbReference type="ARBA" id="ARBA00023163"/>
    </source>
</evidence>
<dbReference type="Gene3D" id="1.10.10.60">
    <property type="entry name" value="Homeodomain-like"/>
    <property type="match status" value="1"/>
</dbReference>
<keyword evidence="3" id="KW-0238">DNA-binding</keyword>
<evidence type="ECO:0000256" key="2">
    <source>
        <dbReference type="ARBA" id="ARBA00023015"/>
    </source>
</evidence>
<feature type="compositionally biased region" description="Polar residues" evidence="6">
    <location>
        <begin position="221"/>
        <end position="254"/>
    </location>
</feature>
<keyword evidence="8" id="KW-1185">Reference proteome</keyword>
<protein>
    <recommendedName>
        <fullName evidence="9">Myb-like domain-containing protein</fullName>
    </recommendedName>
</protein>
<dbReference type="InterPro" id="IPR009057">
    <property type="entry name" value="Homeodomain-like_sf"/>
</dbReference>
<evidence type="ECO:0000313" key="7">
    <source>
        <dbReference type="EMBL" id="CAH8382828.1"/>
    </source>
</evidence>
<evidence type="ECO:0000256" key="5">
    <source>
        <dbReference type="ARBA" id="ARBA00023242"/>
    </source>
</evidence>
<keyword evidence="4" id="KW-0804">Transcription</keyword>
<reference evidence="7 8" key="1">
    <citation type="submission" date="2022-03" db="EMBL/GenBank/DDBJ databases">
        <authorList>
            <person name="Macdonald S."/>
            <person name="Ahmed S."/>
            <person name="Newling K."/>
        </authorList>
    </citation>
    <scope>NUCLEOTIDE SEQUENCE [LARGE SCALE GENOMIC DNA]</scope>
</reference>